<dbReference type="Gene3D" id="1.20.120.1510">
    <property type="match status" value="1"/>
</dbReference>
<feature type="domain" description="PII-uridylyltransferase/Glutamine-synthetase adenylyltransferase" evidence="9">
    <location>
        <begin position="785"/>
        <end position="880"/>
    </location>
</feature>
<dbReference type="InterPro" id="IPR043519">
    <property type="entry name" value="NT_sf"/>
</dbReference>
<keyword evidence="10" id="KW-0436">Ligase</keyword>
<feature type="region of interest" description="Adenylyl transferase" evidence="7">
    <location>
        <begin position="416"/>
        <end position="919"/>
    </location>
</feature>
<dbReference type="Gene3D" id="1.20.120.330">
    <property type="entry name" value="Nucleotidyltransferases domain 2"/>
    <property type="match status" value="2"/>
</dbReference>
<feature type="region of interest" description="Adenylyl removase" evidence="7">
    <location>
        <begin position="1"/>
        <end position="415"/>
    </location>
</feature>
<evidence type="ECO:0000256" key="4">
    <source>
        <dbReference type="ARBA" id="ARBA00022840"/>
    </source>
</evidence>
<dbReference type="HAMAP" id="MF_00802">
    <property type="entry name" value="GlnE"/>
    <property type="match status" value="1"/>
</dbReference>
<feature type="domain" description="Glutamate-ammonia ligase adenylyltransferase repeated" evidence="8">
    <location>
        <begin position="4"/>
        <end position="243"/>
    </location>
</feature>
<accession>A0ABT3NIP9</accession>
<comment type="similarity">
    <text evidence="7">Belongs to the GlnE family.</text>
</comment>
<evidence type="ECO:0000256" key="3">
    <source>
        <dbReference type="ARBA" id="ARBA00022741"/>
    </source>
</evidence>
<keyword evidence="2 7" id="KW-0548">Nucleotidyltransferase</keyword>
<evidence type="ECO:0000313" key="10">
    <source>
        <dbReference type="EMBL" id="MCW8039422.1"/>
    </source>
</evidence>
<dbReference type="RefSeq" id="WP_265465008.1">
    <property type="nucleotide sequence ID" value="NZ_JAPEQW010000010.1"/>
</dbReference>
<dbReference type="Pfam" id="PF03710">
    <property type="entry name" value="GlnE"/>
    <property type="match status" value="2"/>
</dbReference>
<evidence type="ECO:0000259" key="8">
    <source>
        <dbReference type="Pfam" id="PF03710"/>
    </source>
</evidence>
<evidence type="ECO:0000259" key="9">
    <source>
        <dbReference type="Pfam" id="PF08335"/>
    </source>
</evidence>
<dbReference type="Gene3D" id="3.30.460.10">
    <property type="entry name" value="Beta Polymerase, domain 2"/>
    <property type="match status" value="2"/>
</dbReference>
<evidence type="ECO:0000256" key="2">
    <source>
        <dbReference type="ARBA" id="ARBA00022695"/>
    </source>
</evidence>
<dbReference type="InterPro" id="IPR013546">
    <property type="entry name" value="PII_UdlTrfase/GS_AdlTrfase"/>
</dbReference>
<evidence type="ECO:0000256" key="5">
    <source>
        <dbReference type="ARBA" id="ARBA00022842"/>
    </source>
</evidence>
<organism evidence="10 11">
    <name type="scientific">Acinetobacter entericus</name>
    <dbReference type="NCBI Taxonomy" id="2989714"/>
    <lineage>
        <taxon>Bacteria</taxon>
        <taxon>Pseudomonadati</taxon>
        <taxon>Pseudomonadota</taxon>
        <taxon>Gammaproteobacteria</taxon>
        <taxon>Moraxellales</taxon>
        <taxon>Moraxellaceae</taxon>
        <taxon>Acinetobacter</taxon>
    </lineage>
</organism>
<evidence type="ECO:0000313" key="11">
    <source>
        <dbReference type="Proteomes" id="UP001209682"/>
    </source>
</evidence>
<keyword evidence="3 7" id="KW-0547">Nucleotide-binding</keyword>
<dbReference type="NCBIfam" id="NF008292">
    <property type="entry name" value="PRK11072.1"/>
    <property type="match status" value="1"/>
</dbReference>
<proteinExistence type="inferred from homology"/>
<dbReference type="EMBL" id="JAPEQW010000010">
    <property type="protein sequence ID" value="MCW8039422.1"/>
    <property type="molecule type" value="Genomic_DNA"/>
</dbReference>
<dbReference type="GO" id="GO:0047388">
    <property type="term" value="F:[glutamine synthetase]-adenylyl-L-tyrosine phosphorylase activity"/>
    <property type="evidence" value="ECO:0007669"/>
    <property type="project" value="UniProtKB-EC"/>
</dbReference>
<keyword evidence="11" id="KW-1185">Reference proteome</keyword>
<dbReference type="Proteomes" id="UP001209682">
    <property type="component" value="Unassembled WGS sequence"/>
</dbReference>
<dbReference type="InterPro" id="IPR023057">
    <property type="entry name" value="GlnE"/>
</dbReference>
<dbReference type="EC" id="2.7.7.42" evidence="7"/>
<keyword evidence="1 7" id="KW-0808">Transferase</keyword>
<gene>
    <name evidence="7 10" type="primary">glnE</name>
    <name evidence="10" type="ORF">OKC24_09685</name>
</gene>
<comment type="function">
    <text evidence="7">Involved in the regulation of glutamine synthetase GlnA, a key enzyme in the process to assimilate ammonia. When cellular nitrogen levels are high, the C-terminal adenylyl transferase (AT) inactivates GlnA by covalent transfer of an adenylyl group from ATP to specific tyrosine residue of GlnA, thus reducing its activity. Conversely, when nitrogen levels are low, the N-terminal adenylyl removase (AR) activates GlnA by removing the adenylyl group by phosphorolysis, increasing its activity. The regulatory region of GlnE binds the signal transduction protein PII (GlnB) which indicates the nitrogen status of the cell.</text>
</comment>
<comment type="catalytic activity">
    <reaction evidence="7">
        <text>[glutamine synthetase]-L-tyrosine + ATP = [glutamine synthetase]-O(4)-(5'-adenylyl)-L-tyrosine + diphosphate</text>
        <dbReference type="Rhea" id="RHEA:18589"/>
        <dbReference type="Rhea" id="RHEA-COMP:10660"/>
        <dbReference type="Rhea" id="RHEA-COMP:10661"/>
        <dbReference type="ChEBI" id="CHEBI:30616"/>
        <dbReference type="ChEBI" id="CHEBI:33019"/>
        <dbReference type="ChEBI" id="CHEBI:46858"/>
        <dbReference type="ChEBI" id="CHEBI:83624"/>
        <dbReference type="EC" id="2.7.7.42"/>
    </reaction>
</comment>
<dbReference type="PANTHER" id="PTHR30621:SF0">
    <property type="entry name" value="BIFUNCTIONAL GLUTAMINE SYNTHETASE ADENYLYLTRANSFERASE_ADENYLYL-REMOVING ENZYME"/>
    <property type="match status" value="1"/>
</dbReference>
<dbReference type="PANTHER" id="PTHR30621">
    <property type="entry name" value="GLUTAMINE SYNTHETASE ADENYLYLTRANSFERASE"/>
    <property type="match status" value="1"/>
</dbReference>
<dbReference type="GO" id="GO:0008882">
    <property type="term" value="F:[glutamate-ammonia-ligase] adenylyltransferase activity"/>
    <property type="evidence" value="ECO:0007669"/>
    <property type="project" value="UniProtKB-EC"/>
</dbReference>
<keyword evidence="4 7" id="KW-0067">ATP-binding</keyword>
<keyword evidence="6 7" id="KW-0511">Multifunctional enzyme</keyword>
<comment type="cofactor">
    <cofactor evidence="7">
        <name>Mg(2+)</name>
        <dbReference type="ChEBI" id="CHEBI:18420"/>
    </cofactor>
</comment>
<keyword evidence="5 7" id="KW-0460">Magnesium</keyword>
<evidence type="ECO:0000256" key="7">
    <source>
        <dbReference type="HAMAP-Rule" id="MF_00802"/>
    </source>
</evidence>
<dbReference type="InterPro" id="IPR005190">
    <property type="entry name" value="GlnE_rpt_dom"/>
</dbReference>
<comment type="caution">
    <text evidence="10">The sequence shown here is derived from an EMBL/GenBank/DDBJ whole genome shotgun (WGS) entry which is preliminary data.</text>
</comment>
<reference evidence="10 11" key="1">
    <citation type="submission" date="2022-11" db="EMBL/GenBank/DDBJ databases">
        <title>Acinetobacter entericus sp. nov., isolated from the gut of the plastic-eating larvae of the Coleoptera insect Zophobas atratus.</title>
        <authorList>
            <person name="Dong X."/>
            <person name="Yang Y."/>
        </authorList>
    </citation>
    <scope>NUCLEOTIDE SEQUENCE [LARGE SCALE GENOMIC DNA]</scope>
    <source>
        <strain evidence="10 11">BIT-DXN8</strain>
    </source>
</reference>
<sequence>MNVEQLQKTLRASQYAEQVLGIHRNLIEQDYAVDQFLIPLSTEQIQAFVQAALNNITNENAWMREMRILRARLMFRWIWQDANALTDVVTLTRELSDFADASICEAKAFAYQPLAAKHGEPMGYNGKVQDLIVIAMGKLGAQELNLSSDIDLIFAFDEQGETNGRKCIDVQQFCILWGQKLIYLLDHMTADGFVFRVDMRLRPWGDGSALAISHAALEKYLSQHGREWERYAWIKARIVTGGKEGAELLGMTRPFVFRKYVDYTAFEAMREMKAMIEREVQRRNIGDDIKLGAGGIREVEFIVQVFQLIYGGSKLELQDRQCLVNLHHLGEVGLLDPNVILELEDAYLFLRRVEHAIQALNDQQTQSLPHETEPRQRMLDTLGYASWDDFLQVLNEKRAKVIYQFEHLIKEKEPDPLVESFTQLEKQLNDVLDENAKNLVHEFWYGHALKKLPAKAVQRLKTFWPHLIEAVIQSDNPQVALLRLMPLVESVMRRTVYLVMLIESKGALQRLVKMATVSPWICEELTHYPVLLDEFLSMDFELPKRKDLEDSLRQQLLRIELDDVEDLMRVLRLFKKSNVLTVAASDVLAESPLMKVSDALTDIAEVSVASTLNLAYQITAKKHGYPLDADGQRCSLDHIAFAVAGYGKLGGIELGYGSDLDLVFIHFMDEQADTDGLKPISGFEFAMRVAQKFMSLMTTQTLDGRVYEIDTRLRPSGEAGVLVTSLKAFEQYQFKSAWVWEHQALVRARSIAGEESLRAKFEQLRCRILTQPRNEESVREEVLKMRQKMKDHLGSSKEQQKDGIFHLKQDAGGIVDIEFMAQYAVLAWSGANPDLAHYSDNVRILEDAAKASCLSSDDATALIQAYLRERAESHRLALANQSMQVNAADWRDTREVVCKLWQRLIDPSAAVALDKNDCV</sequence>
<comment type="catalytic activity">
    <reaction evidence="7">
        <text>[glutamine synthetase]-O(4)-(5'-adenylyl)-L-tyrosine + phosphate = [glutamine synthetase]-L-tyrosine + ADP</text>
        <dbReference type="Rhea" id="RHEA:43716"/>
        <dbReference type="Rhea" id="RHEA-COMP:10660"/>
        <dbReference type="Rhea" id="RHEA-COMP:10661"/>
        <dbReference type="ChEBI" id="CHEBI:43474"/>
        <dbReference type="ChEBI" id="CHEBI:46858"/>
        <dbReference type="ChEBI" id="CHEBI:83624"/>
        <dbReference type="ChEBI" id="CHEBI:456216"/>
        <dbReference type="EC" id="2.7.7.89"/>
    </reaction>
</comment>
<protein>
    <recommendedName>
        <fullName evidence="7">Bifunctional glutamine synthetase adenylyltransferase/adenylyl-removing enzyme</fullName>
    </recommendedName>
    <alternativeName>
        <fullName evidence="7">ATP:glutamine synthetase adenylyltransferase</fullName>
    </alternativeName>
    <alternativeName>
        <fullName evidence="7">ATase</fullName>
    </alternativeName>
    <domain>
        <recommendedName>
            <fullName evidence="7">Glutamine synthetase adenylyl-L-tyrosine phosphorylase</fullName>
            <ecNumber evidence="7">2.7.7.89</ecNumber>
        </recommendedName>
        <alternativeName>
            <fullName evidence="7">Adenylyl removase</fullName>
            <shortName evidence="7">AR</shortName>
            <shortName evidence="7">AT-N</shortName>
        </alternativeName>
    </domain>
    <domain>
        <recommendedName>
            <fullName evidence="7">Glutamine synthetase adenylyl transferase</fullName>
            <ecNumber evidence="7">2.7.7.42</ecNumber>
        </recommendedName>
        <alternativeName>
            <fullName evidence="7">Adenylyl transferase</fullName>
            <shortName evidence="7">AT</shortName>
            <shortName evidence="7">AT-C</shortName>
        </alternativeName>
    </domain>
</protein>
<feature type="domain" description="PII-uridylyltransferase/Glutamine-synthetase adenylyltransferase" evidence="9">
    <location>
        <begin position="270"/>
        <end position="408"/>
    </location>
</feature>
<evidence type="ECO:0000256" key="6">
    <source>
        <dbReference type="ARBA" id="ARBA00023268"/>
    </source>
</evidence>
<feature type="domain" description="Glutamate-ammonia ligase adenylyltransferase repeated" evidence="8">
    <location>
        <begin position="508"/>
        <end position="763"/>
    </location>
</feature>
<dbReference type="SUPFAM" id="SSF81301">
    <property type="entry name" value="Nucleotidyltransferase"/>
    <property type="match status" value="2"/>
</dbReference>
<dbReference type="EC" id="2.7.7.89" evidence="7"/>
<dbReference type="CDD" id="cd05401">
    <property type="entry name" value="NT_GlnE_GlnD_like"/>
    <property type="match status" value="2"/>
</dbReference>
<dbReference type="GO" id="GO:0016874">
    <property type="term" value="F:ligase activity"/>
    <property type="evidence" value="ECO:0007669"/>
    <property type="project" value="UniProtKB-KW"/>
</dbReference>
<evidence type="ECO:0000256" key="1">
    <source>
        <dbReference type="ARBA" id="ARBA00022679"/>
    </source>
</evidence>
<name>A0ABT3NIP9_9GAMM</name>
<dbReference type="Pfam" id="PF08335">
    <property type="entry name" value="GlnD_UR_UTase"/>
    <property type="match status" value="2"/>
</dbReference>
<dbReference type="SUPFAM" id="SSF81593">
    <property type="entry name" value="Nucleotidyltransferase substrate binding subunit/domain"/>
    <property type="match status" value="2"/>
</dbReference>